<organism evidence="1 2">
    <name type="scientific">Anaerolinea thermophila (strain DSM 14523 / JCM 11388 / NBRC 100420 / UNI-1)</name>
    <dbReference type="NCBI Taxonomy" id="926569"/>
    <lineage>
        <taxon>Bacteria</taxon>
        <taxon>Bacillati</taxon>
        <taxon>Chloroflexota</taxon>
        <taxon>Anaerolineae</taxon>
        <taxon>Anaerolineales</taxon>
        <taxon>Anaerolineaceae</taxon>
        <taxon>Anaerolinea</taxon>
    </lineage>
</organism>
<dbReference type="EC" id="2.7.7.-" evidence="1"/>
<dbReference type="EMBL" id="AP012029">
    <property type="protein sequence ID" value="BAJ64734.1"/>
    <property type="molecule type" value="Genomic_DNA"/>
</dbReference>
<name>E8N0I5_ANATU</name>
<reference evidence="1 2" key="1">
    <citation type="submission" date="2010-12" db="EMBL/GenBank/DDBJ databases">
        <title>Whole genome sequence of Anaerolinea thermophila UNI-1.</title>
        <authorList>
            <person name="Narita-Yamada S."/>
            <person name="Kishi E."/>
            <person name="Watanabe Y."/>
            <person name="Takasaki K."/>
            <person name="Ankai A."/>
            <person name="Oguchi A."/>
            <person name="Fukui S."/>
            <person name="Takahashi M."/>
            <person name="Yashiro I."/>
            <person name="Hosoyama A."/>
            <person name="Sekiguchi Y."/>
            <person name="Hanada S."/>
            <person name="Fujita N."/>
        </authorList>
    </citation>
    <scope>NUCLEOTIDE SEQUENCE [LARGE SCALE GENOMIC DNA]</scope>
    <source>
        <strain evidence="2">DSM 14523 / JCM 11388 / NBRC 100420 / UNI-1</strain>
    </source>
</reference>
<dbReference type="Proteomes" id="UP000008922">
    <property type="component" value="Chromosome"/>
</dbReference>
<dbReference type="AlphaFoldDB" id="E8N0I5"/>
<dbReference type="Pfam" id="PF04439">
    <property type="entry name" value="Adenyl_transf"/>
    <property type="match status" value="1"/>
</dbReference>
<dbReference type="KEGG" id="atm:ANT_27080"/>
<gene>
    <name evidence="1" type="ordered locus">ANT_27080</name>
</gene>
<accession>E8N0I5</accession>
<dbReference type="eggNOG" id="ENOG5030JAE">
    <property type="taxonomic scope" value="Bacteria"/>
</dbReference>
<dbReference type="SUPFAM" id="SSF81301">
    <property type="entry name" value="Nucleotidyltransferase"/>
    <property type="match status" value="1"/>
</dbReference>
<evidence type="ECO:0000313" key="1">
    <source>
        <dbReference type="EMBL" id="BAJ64734.1"/>
    </source>
</evidence>
<dbReference type="OrthoDB" id="9776406at2"/>
<dbReference type="RefSeq" id="WP_013561086.1">
    <property type="nucleotide sequence ID" value="NC_014960.1"/>
</dbReference>
<dbReference type="STRING" id="926569.ANT_27080"/>
<dbReference type="InterPro" id="IPR043519">
    <property type="entry name" value="NT_sf"/>
</dbReference>
<dbReference type="InterPro" id="IPR007530">
    <property type="entry name" value="Aminoglycoside_adenylylTfrase"/>
</dbReference>
<dbReference type="Gene3D" id="3.30.460.10">
    <property type="entry name" value="Beta Polymerase, domain 2"/>
    <property type="match status" value="1"/>
</dbReference>
<dbReference type="FunCoup" id="E8N0I5">
    <property type="interactions" value="1"/>
</dbReference>
<dbReference type="Gene3D" id="1.20.120.330">
    <property type="entry name" value="Nucleotidyltransferases domain 2"/>
    <property type="match status" value="1"/>
</dbReference>
<dbReference type="PIRSF" id="PIRSF000812">
    <property type="entry name" value="AAD"/>
    <property type="match status" value="1"/>
</dbReference>
<keyword evidence="2" id="KW-1185">Reference proteome</keyword>
<keyword evidence="1" id="KW-0808">Transferase</keyword>
<protein>
    <submittedName>
        <fullName evidence="1">Aminoglycoside 6-adenylyltransferase</fullName>
        <ecNumber evidence="1">2.7.7.-</ecNumber>
    </submittedName>
</protein>
<keyword evidence="1" id="KW-0548">Nucleotidyltransferase</keyword>
<proteinExistence type="predicted"/>
<dbReference type="SUPFAM" id="SSF81631">
    <property type="entry name" value="PAP/OAS1 substrate-binding domain"/>
    <property type="match status" value="1"/>
</dbReference>
<evidence type="ECO:0000313" key="2">
    <source>
        <dbReference type="Proteomes" id="UP000008922"/>
    </source>
</evidence>
<dbReference type="HOGENOM" id="CLU_076578_1_0_0"/>
<sequence length="290" mass="33773">MRTEQEMMDLILTFARNDERVRAVILNGSRANPNAPRDFFQDFDIVFVVTDDAPFKQDRSWMRCFGDLMIVQVPEEMGYPVEESSTDIYVYLMQFTDGNRIDLTIHPLQRLSELGRDSLSVLLLDKDGIIEPFPPPHEGDYLPKPPTPRQFADCCNEFWWVSTYVAKGLWREEITYAKAMMEVCRAQLFAILRWYIGMRTDFQVNPGKEGKYYRKYLEPERWARLLATYADADPRRTWNALFAMADLFRDTAQVVAQRFGLTYPQEEDSKVSAFLLQVRALPRTATSLEG</sequence>
<dbReference type="InParanoid" id="E8N0I5"/>
<dbReference type="GO" id="GO:0016779">
    <property type="term" value="F:nucleotidyltransferase activity"/>
    <property type="evidence" value="ECO:0007669"/>
    <property type="project" value="UniProtKB-KW"/>
</dbReference>